<evidence type="ECO:0000313" key="12">
    <source>
        <dbReference type="Proteomes" id="UP000308671"/>
    </source>
</evidence>
<dbReference type="Proteomes" id="UP000308671">
    <property type="component" value="Unassembled WGS sequence"/>
</dbReference>
<dbReference type="FunFam" id="3.50.50.100:FF:000002">
    <property type="entry name" value="External alternative NAD(P)H-ubiquinone oxidoreductase B1, mitochondrial"/>
    <property type="match status" value="1"/>
</dbReference>
<comment type="caution">
    <text evidence="11">The sequence shown here is derived from an EMBL/GenBank/DDBJ whole genome shotgun (WGS) entry which is preliminary data.</text>
</comment>
<dbReference type="SMART" id="SM00054">
    <property type="entry name" value="EFh"/>
    <property type="match status" value="1"/>
</dbReference>
<dbReference type="InterPro" id="IPR054585">
    <property type="entry name" value="NDH2-like_C"/>
</dbReference>
<comment type="similarity">
    <text evidence="2">Belongs to the NADH dehydrogenase family.</text>
</comment>
<keyword evidence="8" id="KW-0520">NAD</keyword>
<evidence type="ECO:0000256" key="4">
    <source>
        <dbReference type="ARBA" id="ARBA00022827"/>
    </source>
</evidence>
<dbReference type="AlphaFoldDB" id="A0A4S8R3C8"/>
<organism evidence="11 12">
    <name type="scientific">Botrytis galanthina</name>
    <dbReference type="NCBI Taxonomy" id="278940"/>
    <lineage>
        <taxon>Eukaryota</taxon>
        <taxon>Fungi</taxon>
        <taxon>Dikarya</taxon>
        <taxon>Ascomycota</taxon>
        <taxon>Pezizomycotina</taxon>
        <taxon>Leotiomycetes</taxon>
        <taxon>Helotiales</taxon>
        <taxon>Sclerotiniaceae</taxon>
        <taxon>Botrytis</taxon>
    </lineage>
</organism>
<feature type="domain" description="EF-hand" evidence="10">
    <location>
        <begin position="541"/>
        <end position="576"/>
    </location>
</feature>
<feature type="transmembrane region" description="Helical" evidence="9">
    <location>
        <begin position="93"/>
        <end position="118"/>
    </location>
</feature>
<evidence type="ECO:0000256" key="7">
    <source>
        <dbReference type="ARBA" id="ARBA00023002"/>
    </source>
</evidence>
<dbReference type="GO" id="GO:0005509">
    <property type="term" value="F:calcium ion binding"/>
    <property type="evidence" value="ECO:0007669"/>
    <property type="project" value="InterPro"/>
</dbReference>
<dbReference type="SUPFAM" id="SSF51905">
    <property type="entry name" value="FAD/NAD(P)-binding domain"/>
    <property type="match status" value="2"/>
</dbReference>
<comment type="subcellular location">
    <subcellularLocation>
        <location evidence="1">Mitochondrion inner membrane</location>
        <topology evidence="1">Peripheral membrane protein</topology>
        <orientation evidence="1">Intermembrane side</orientation>
    </subcellularLocation>
</comment>
<evidence type="ECO:0000313" key="11">
    <source>
        <dbReference type="EMBL" id="THV51940.1"/>
    </source>
</evidence>
<dbReference type="InterPro" id="IPR036188">
    <property type="entry name" value="FAD/NAD-bd_sf"/>
</dbReference>
<keyword evidence="7" id="KW-0560">Oxidoreductase</keyword>
<proteinExistence type="inferred from homology"/>
<dbReference type="InterPro" id="IPR018247">
    <property type="entry name" value="EF_Hand_1_Ca_BS"/>
</dbReference>
<dbReference type="PANTHER" id="PTHR43706">
    <property type="entry name" value="NADH DEHYDROGENASE"/>
    <property type="match status" value="1"/>
</dbReference>
<protein>
    <recommendedName>
        <fullName evidence="10">EF-hand domain-containing protein</fullName>
    </recommendedName>
</protein>
<dbReference type="PROSITE" id="PS50222">
    <property type="entry name" value="EF_HAND_2"/>
    <property type="match status" value="1"/>
</dbReference>
<keyword evidence="9" id="KW-0812">Transmembrane</keyword>
<evidence type="ECO:0000259" key="10">
    <source>
        <dbReference type="PROSITE" id="PS50222"/>
    </source>
</evidence>
<dbReference type="InterPro" id="IPR023753">
    <property type="entry name" value="FAD/NAD-binding_dom"/>
</dbReference>
<dbReference type="SUPFAM" id="SSF47473">
    <property type="entry name" value="EF-hand"/>
    <property type="match status" value="1"/>
</dbReference>
<evidence type="ECO:0000256" key="5">
    <source>
        <dbReference type="ARBA" id="ARBA00022837"/>
    </source>
</evidence>
<evidence type="ECO:0000256" key="2">
    <source>
        <dbReference type="ARBA" id="ARBA00005272"/>
    </source>
</evidence>
<dbReference type="FunFam" id="3.50.50.100:FF:000005">
    <property type="entry name" value="NADH-ubiquinone oxidoreductase 64 kDa subunit"/>
    <property type="match status" value="1"/>
</dbReference>
<dbReference type="OrthoDB" id="5376590at2759"/>
<evidence type="ECO:0000256" key="3">
    <source>
        <dbReference type="ARBA" id="ARBA00022630"/>
    </source>
</evidence>
<dbReference type="EMBL" id="PQXL01000094">
    <property type="protein sequence ID" value="THV51940.1"/>
    <property type="molecule type" value="Genomic_DNA"/>
</dbReference>
<dbReference type="PANTHER" id="PTHR43706:SF50">
    <property type="entry name" value="NADH DEHYDROGENASE (UBIQUINONE)-RELATED"/>
    <property type="match status" value="1"/>
</dbReference>
<dbReference type="InterPro" id="IPR002048">
    <property type="entry name" value="EF_hand_dom"/>
</dbReference>
<keyword evidence="12" id="KW-1185">Reference proteome</keyword>
<dbReference type="Pfam" id="PF00036">
    <property type="entry name" value="EF-hand_1"/>
    <property type="match status" value="1"/>
</dbReference>
<evidence type="ECO:0000256" key="8">
    <source>
        <dbReference type="ARBA" id="ARBA00023027"/>
    </source>
</evidence>
<evidence type="ECO:0000256" key="6">
    <source>
        <dbReference type="ARBA" id="ARBA00022946"/>
    </source>
</evidence>
<dbReference type="PROSITE" id="PS00018">
    <property type="entry name" value="EF_HAND_1"/>
    <property type="match status" value="1"/>
</dbReference>
<keyword evidence="9" id="KW-0472">Membrane</keyword>
<dbReference type="Pfam" id="PF22366">
    <property type="entry name" value="NDH2_C"/>
    <property type="match status" value="1"/>
</dbReference>
<dbReference type="InterPro" id="IPR045024">
    <property type="entry name" value="NDH-2"/>
</dbReference>
<evidence type="ECO:0000256" key="1">
    <source>
        <dbReference type="ARBA" id="ARBA00004137"/>
    </source>
</evidence>
<dbReference type="Gene3D" id="3.50.50.100">
    <property type="match status" value="2"/>
</dbReference>
<sequence length="695" mass="77810">MTYTSMLLRQPASSLVRIGSNHSSLLRRSPYSSFSRSALSFSSLPGQKFSTGSKRPLTAITTQAKWGKLPITRNVRFVSGKPLPQRRSKALNFLYRSAALLGGSLIILGVGVIGFFVYDATTYREDLSYSDISISELALSPRLGGPKNLPIAEVQIDDDDSEEMQKQKDKPKLVILGGGWGSVALLKTLNPDDYHITLVSPTNYFLFTPMLPSATVGTLEFRSLVEPIRRIITRVKGHFIRATAEDIEFSEKLVELAGKSPDGKEVRFYLPYDKLVIGVGSTTNPHGVKGLENCHFLKDIDDAQTIRNSILTNLEYACLPTTTDEERKRLLSFVVSGGGPTGVEFAAELFDLLNEDLTAHFPRILRNEISVHVIQSRGHILNTYDEAVSKYAEERFARDQVDILTNSRVQEVRPDKILFTQKGENGESIIKELPMGFCLWSTGVSQTQFCQRIAAALGSSQTNRHALETDTHLRLNGTPLGDVYAIGDCATVQNNVADHLVTFLRTLAWEKGQDPEKVQLTFRDWRDVAQRVRKRFPQAADHLKRVDKLFQEFDKDQSGTLDFGELRALLMQIDSKLTSLPATAQRAHQQGQYLGHKFNKMARAEPGMRVNDMRDGDLDEAVYKAFEYHHLGSLAYVGNSAVFDLGGGWSFAGGLWAVYAWRSVYFAQSVSFRTRCLLAMDWAKRTLFGRDLMNW</sequence>
<keyword evidence="9" id="KW-1133">Transmembrane helix</keyword>
<reference evidence="11 12" key="1">
    <citation type="submission" date="2017-12" db="EMBL/GenBank/DDBJ databases">
        <title>Comparative genomics of Botrytis spp.</title>
        <authorList>
            <person name="Valero-Jimenez C.A."/>
            <person name="Tapia P."/>
            <person name="Veloso J."/>
            <person name="Silva-Moreno E."/>
            <person name="Staats M."/>
            <person name="Valdes J.H."/>
            <person name="Van Kan J.A.L."/>
        </authorList>
    </citation>
    <scope>NUCLEOTIDE SEQUENCE [LARGE SCALE GENOMIC DNA]</scope>
    <source>
        <strain evidence="11 12">MUCL435</strain>
    </source>
</reference>
<dbReference type="Pfam" id="PF07992">
    <property type="entry name" value="Pyr_redox_2"/>
    <property type="match status" value="1"/>
</dbReference>
<dbReference type="InterPro" id="IPR011992">
    <property type="entry name" value="EF-hand-dom_pair"/>
</dbReference>
<dbReference type="GO" id="GO:0003954">
    <property type="term" value="F:NADH dehydrogenase activity"/>
    <property type="evidence" value="ECO:0007669"/>
    <property type="project" value="InterPro"/>
</dbReference>
<name>A0A4S8R3C8_9HELO</name>
<accession>A0A4S8R3C8</accession>
<keyword evidence="4" id="KW-0274">FAD</keyword>
<keyword evidence="3" id="KW-0285">Flavoprotein</keyword>
<gene>
    <name evidence="11" type="ORF">BGAL_0094g00200</name>
</gene>
<keyword evidence="6" id="KW-0809">Transit peptide</keyword>
<keyword evidence="5" id="KW-0106">Calcium</keyword>
<evidence type="ECO:0000256" key="9">
    <source>
        <dbReference type="SAM" id="Phobius"/>
    </source>
</evidence>
<dbReference type="GO" id="GO:0005743">
    <property type="term" value="C:mitochondrial inner membrane"/>
    <property type="evidence" value="ECO:0007669"/>
    <property type="project" value="UniProtKB-SubCell"/>
</dbReference>